<sequence>MNLNDGNTTHELQAMDKAVFRVFKHSWDEELLQHWENYPERNLNKERFTEKFTPVWVRPMTINNICNGFRATGIYPFNKNIIPDYAYEPSLK</sequence>
<evidence type="ECO:0000313" key="1">
    <source>
        <dbReference type="EMBL" id="KAI4464356.1"/>
    </source>
</evidence>
<keyword evidence="2" id="KW-1185">Reference proteome</keyword>
<gene>
    <name evidence="1" type="ORF">MML48_3g00009136</name>
</gene>
<protein>
    <submittedName>
        <fullName evidence="1">Cilia- and flagella-associated protein 47</fullName>
    </submittedName>
</protein>
<dbReference type="EMBL" id="CM043017">
    <property type="protein sequence ID" value="KAI4464356.1"/>
    <property type="molecule type" value="Genomic_DNA"/>
</dbReference>
<reference evidence="1" key="1">
    <citation type="submission" date="2022-04" db="EMBL/GenBank/DDBJ databases">
        <title>Chromosome-scale genome assembly of Holotrichia oblita Faldermann.</title>
        <authorList>
            <person name="Rongchong L."/>
        </authorList>
    </citation>
    <scope>NUCLEOTIDE SEQUENCE</scope>
    <source>
        <strain evidence="1">81SQS9</strain>
    </source>
</reference>
<keyword evidence="1" id="KW-0966">Cell projection</keyword>
<keyword evidence="1" id="KW-0969">Cilium</keyword>
<dbReference type="Proteomes" id="UP001056778">
    <property type="component" value="Chromosome 3"/>
</dbReference>
<evidence type="ECO:0000313" key="2">
    <source>
        <dbReference type="Proteomes" id="UP001056778"/>
    </source>
</evidence>
<proteinExistence type="predicted"/>
<accession>A0ACB9TC26</accession>
<comment type="caution">
    <text evidence="1">The sequence shown here is derived from an EMBL/GenBank/DDBJ whole genome shotgun (WGS) entry which is preliminary data.</text>
</comment>
<organism evidence="1 2">
    <name type="scientific">Holotrichia oblita</name>
    <name type="common">Chafer beetle</name>
    <dbReference type="NCBI Taxonomy" id="644536"/>
    <lineage>
        <taxon>Eukaryota</taxon>
        <taxon>Metazoa</taxon>
        <taxon>Ecdysozoa</taxon>
        <taxon>Arthropoda</taxon>
        <taxon>Hexapoda</taxon>
        <taxon>Insecta</taxon>
        <taxon>Pterygota</taxon>
        <taxon>Neoptera</taxon>
        <taxon>Endopterygota</taxon>
        <taxon>Coleoptera</taxon>
        <taxon>Polyphaga</taxon>
        <taxon>Scarabaeiformia</taxon>
        <taxon>Scarabaeidae</taxon>
        <taxon>Melolonthinae</taxon>
        <taxon>Holotrichia</taxon>
    </lineage>
</organism>
<name>A0ACB9TC26_HOLOL</name>
<keyword evidence="1" id="KW-0282">Flagellum</keyword>